<keyword evidence="10" id="KW-1185">Reference proteome</keyword>
<evidence type="ECO:0000259" key="8">
    <source>
        <dbReference type="PROSITE" id="PS51144"/>
    </source>
</evidence>
<dbReference type="InterPro" id="IPR041891">
    <property type="entry name" value="Alpha_CA_prokaryot-like"/>
</dbReference>
<evidence type="ECO:0000256" key="1">
    <source>
        <dbReference type="ARBA" id="ARBA00010718"/>
    </source>
</evidence>
<dbReference type="SMART" id="SM01057">
    <property type="entry name" value="Carb_anhydrase"/>
    <property type="match status" value="1"/>
</dbReference>
<dbReference type="RefSeq" id="WP_131165817.1">
    <property type="nucleotide sequence ID" value="NZ_CP076657.1"/>
</dbReference>
<evidence type="ECO:0000256" key="4">
    <source>
        <dbReference type="ARBA" id="ARBA00022833"/>
    </source>
</evidence>
<comment type="catalytic activity">
    <reaction evidence="6">
        <text>hydrogencarbonate + H(+) = CO2 + H2O</text>
        <dbReference type="Rhea" id="RHEA:10748"/>
        <dbReference type="ChEBI" id="CHEBI:15377"/>
        <dbReference type="ChEBI" id="CHEBI:15378"/>
        <dbReference type="ChEBI" id="CHEBI:16526"/>
        <dbReference type="ChEBI" id="CHEBI:17544"/>
        <dbReference type="EC" id="4.2.1.1"/>
    </reaction>
</comment>
<dbReference type="GO" id="GO:0008270">
    <property type="term" value="F:zinc ion binding"/>
    <property type="evidence" value="ECO:0007669"/>
    <property type="project" value="InterPro"/>
</dbReference>
<evidence type="ECO:0000313" key="9">
    <source>
        <dbReference type="EMBL" id="TBR81105.1"/>
    </source>
</evidence>
<dbReference type="Pfam" id="PF00194">
    <property type="entry name" value="Carb_anhydrase"/>
    <property type="match status" value="1"/>
</dbReference>
<dbReference type="InterPro" id="IPR001148">
    <property type="entry name" value="CA_dom"/>
</dbReference>
<dbReference type="AlphaFoldDB" id="A0A4Q9JU22"/>
<dbReference type="OrthoDB" id="5327615at2"/>
<keyword evidence="7" id="KW-0732">Signal</keyword>
<accession>A0A4Q9JU22</accession>
<organism evidence="9 10">
    <name type="scientific">Campylobacter novaezeelandiae</name>
    <dbReference type="NCBI Taxonomy" id="2267891"/>
    <lineage>
        <taxon>Bacteria</taxon>
        <taxon>Pseudomonadati</taxon>
        <taxon>Campylobacterota</taxon>
        <taxon>Epsilonproteobacteria</taxon>
        <taxon>Campylobacterales</taxon>
        <taxon>Campylobacteraceae</taxon>
        <taxon>Campylobacter</taxon>
    </lineage>
</organism>
<dbReference type="InterPro" id="IPR036398">
    <property type="entry name" value="CA_dom_sf"/>
</dbReference>
<dbReference type="EMBL" id="QPGR01000007">
    <property type="protein sequence ID" value="TBR81105.1"/>
    <property type="molecule type" value="Genomic_DNA"/>
</dbReference>
<dbReference type="EC" id="4.2.1.1" evidence="2"/>
<keyword evidence="4" id="KW-0862">Zinc</keyword>
<dbReference type="GO" id="GO:0004089">
    <property type="term" value="F:carbonate dehydratase activity"/>
    <property type="evidence" value="ECO:0007669"/>
    <property type="project" value="UniProtKB-EC"/>
</dbReference>
<name>A0A4Q9JU22_9BACT</name>
<comment type="similarity">
    <text evidence="1">Belongs to the alpha-carbonic anhydrase family.</text>
</comment>
<feature type="chain" id="PRO_5020268799" description="carbonic anhydrase" evidence="7">
    <location>
        <begin position="19"/>
        <end position="211"/>
    </location>
</feature>
<evidence type="ECO:0000256" key="7">
    <source>
        <dbReference type="SAM" id="SignalP"/>
    </source>
</evidence>
<dbReference type="CDD" id="cd03124">
    <property type="entry name" value="alpha_CA_prokaryotic_like"/>
    <property type="match status" value="1"/>
</dbReference>
<evidence type="ECO:0000256" key="3">
    <source>
        <dbReference type="ARBA" id="ARBA00022723"/>
    </source>
</evidence>
<evidence type="ECO:0000256" key="5">
    <source>
        <dbReference type="ARBA" id="ARBA00023239"/>
    </source>
</evidence>
<gene>
    <name evidence="9" type="ORF">DU473_04695</name>
</gene>
<feature type="domain" description="Alpha-carbonic anhydrase" evidence="8">
    <location>
        <begin position="1"/>
        <end position="211"/>
    </location>
</feature>
<comment type="caution">
    <text evidence="9">The sequence shown here is derived from an EMBL/GenBank/DDBJ whole genome shotgun (WGS) entry which is preliminary data.</text>
</comment>
<protein>
    <recommendedName>
        <fullName evidence="2">carbonic anhydrase</fullName>
        <ecNumber evidence="2">4.2.1.1</ecNumber>
    </recommendedName>
</protein>
<feature type="signal peptide" evidence="7">
    <location>
        <begin position="1"/>
        <end position="18"/>
    </location>
</feature>
<proteinExistence type="inferred from homology"/>
<reference evidence="9 10" key="1">
    <citation type="submission" date="2018-07" db="EMBL/GenBank/DDBJ databases">
        <title>Campylobacter zealandensis sp. nov., isolated from birds and water in New Zealand.</title>
        <authorList>
            <person name="Wilkinson D.A."/>
            <person name="Biggs P.J."/>
            <person name="French N.P."/>
            <person name="Midwinter A.C."/>
        </authorList>
    </citation>
    <scope>NUCLEOTIDE SEQUENCE [LARGE SCALE GENOMIC DNA]</scope>
    <source>
        <strain evidence="9 10">B423b</strain>
    </source>
</reference>
<evidence type="ECO:0000256" key="2">
    <source>
        <dbReference type="ARBA" id="ARBA00012925"/>
    </source>
</evidence>
<evidence type="ECO:0000256" key="6">
    <source>
        <dbReference type="ARBA" id="ARBA00048348"/>
    </source>
</evidence>
<dbReference type="Proteomes" id="UP000292583">
    <property type="component" value="Unassembled WGS sequence"/>
</dbReference>
<dbReference type="PANTHER" id="PTHR18952">
    <property type="entry name" value="CARBONIC ANHYDRASE"/>
    <property type="match status" value="1"/>
</dbReference>
<keyword evidence="3" id="KW-0479">Metal-binding</keyword>
<dbReference type="SUPFAM" id="SSF51069">
    <property type="entry name" value="Carbonic anhydrase"/>
    <property type="match status" value="1"/>
</dbReference>
<dbReference type="Gene3D" id="3.10.200.10">
    <property type="entry name" value="Alpha carbonic anhydrase"/>
    <property type="match status" value="1"/>
</dbReference>
<dbReference type="InterPro" id="IPR023561">
    <property type="entry name" value="Carbonic_anhydrase_a-class"/>
</dbReference>
<dbReference type="PANTHER" id="PTHR18952:SF265">
    <property type="entry name" value="CARBONIC ANHYDRASE"/>
    <property type="match status" value="1"/>
</dbReference>
<sequence length="211" mass="24520">MFKIIIFLIFLSLNLLNASNQSPINIDKNLSKKINNSLSIIYSGGIKNIINTKYVLKIYTLDSNKIIFNSLEFTLKEFHFHIPAENTINNVRYPLELHFVHKNSLNQILVIGVLFKEGKENLILNQILTNVENSKKNLNLDLKDLLPKNKSYFNFKGSLTTKPYAEGIEWIVMEHPLELSKSQILKFQKLLENNARSLQPLNNRIIKYFKE</sequence>
<keyword evidence="5" id="KW-0456">Lyase</keyword>
<evidence type="ECO:0000313" key="10">
    <source>
        <dbReference type="Proteomes" id="UP000292583"/>
    </source>
</evidence>
<dbReference type="PROSITE" id="PS51144">
    <property type="entry name" value="ALPHA_CA_2"/>
    <property type="match status" value="1"/>
</dbReference>